<dbReference type="Pfam" id="PF04349">
    <property type="entry name" value="MdoG"/>
    <property type="match status" value="1"/>
</dbReference>
<comment type="subcellular location">
    <subcellularLocation>
        <location evidence="1">Periplasm</location>
    </subcellularLocation>
</comment>
<accession>A0ABS7A6T1</accession>
<sequence>MRLRRRHLALLAGAAAAVPARAAAPQPGPPQPGPGATAFEGGTVAAIARDRAGKPPRNLRATLPRMLDQMDYDAWRGIRFRPDQALWRDTGLGFQVQPHHLGFLFKDRVDLFEVTEGRAIPLRYDPAQFTFDGPAPPADMGDIGFAGFRITHPLNRPDHFDEICAFLGASYFRALGRGHVYGISARGLAIRTASPQGEEFPSFTAFWIEKPAAGARSITVHALLESQSLTGAYRFVIAPGAGTVMEVEAELFPRTDVAGIGIAPGTSMFLFGPGYRGGISDFRPAVHDSDGLLMRNGRDEQIWRALCNPKRLQVSGFQDTAPRGFGLMQRARAFADYQDLEAHYQRRPGLWVEPMDEWGAGEVQLVEIPTPSEIHDNIVAAWVPKDGLKAGESRRIRYRLHWVSEAPQPGDLLRFAATRSGAGGKEGTVRFVLDTTPVQGRVDALPPADVTASAGTVSNIVVQSNPETGGLRLSFELEPAGSRPCELRAVLGAATAPVSESWTFRWTG</sequence>
<comment type="pathway">
    <text evidence="2">Glycan metabolism; osmoregulated periplasmic glucan (OPG) biosynthesis.</text>
</comment>
<name>A0ABS7A6T1_9PROT</name>
<dbReference type="Gene3D" id="2.60.40.10">
    <property type="entry name" value="Immunoglobulins"/>
    <property type="match status" value="1"/>
</dbReference>
<comment type="similarity">
    <text evidence="3">Belongs to the OpgD/OpgG family.</text>
</comment>
<dbReference type="InterPro" id="IPR011013">
    <property type="entry name" value="Gal_mutarotase_sf_dom"/>
</dbReference>
<dbReference type="PANTHER" id="PTHR30504">
    <property type="entry name" value="GLUCANS BIOSYNTHESIS PROTEIN"/>
    <property type="match status" value="1"/>
</dbReference>
<dbReference type="PIRSF" id="PIRSF006281">
    <property type="entry name" value="MdoG"/>
    <property type="match status" value="1"/>
</dbReference>
<feature type="domain" description="Glucan biosynthesis periplasmic MdoG C-terminal" evidence="6">
    <location>
        <begin position="39"/>
        <end position="506"/>
    </location>
</feature>
<evidence type="ECO:0000256" key="1">
    <source>
        <dbReference type="ARBA" id="ARBA00004418"/>
    </source>
</evidence>
<evidence type="ECO:0000256" key="3">
    <source>
        <dbReference type="ARBA" id="ARBA00009284"/>
    </source>
</evidence>
<dbReference type="InterPro" id="IPR014438">
    <property type="entry name" value="Glucan_biosyn_MdoG/MdoD"/>
</dbReference>
<dbReference type="RefSeq" id="WP_219762084.1">
    <property type="nucleotide sequence ID" value="NZ_JAHYBZ010000002.1"/>
</dbReference>
<gene>
    <name evidence="7" type="ORF">KPL78_06410</name>
</gene>
<keyword evidence="5" id="KW-0732">Signal</keyword>
<proteinExistence type="inferred from homology"/>
<keyword evidence="8" id="KW-1185">Reference proteome</keyword>
<organism evidence="7 8">
    <name type="scientific">Roseomonas alba</name>
    <dbReference type="NCBI Taxonomy" id="2846776"/>
    <lineage>
        <taxon>Bacteria</taxon>
        <taxon>Pseudomonadati</taxon>
        <taxon>Pseudomonadota</taxon>
        <taxon>Alphaproteobacteria</taxon>
        <taxon>Acetobacterales</taxon>
        <taxon>Roseomonadaceae</taxon>
        <taxon>Roseomonas</taxon>
    </lineage>
</organism>
<dbReference type="PANTHER" id="PTHR30504:SF2">
    <property type="entry name" value="GLUCANS BIOSYNTHESIS PROTEIN G"/>
    <property type="match status" value="1"/>
</dbReference>
<dbReference type="InterPro" id="IPR013783">
    <property type="entry name" value="Ig-like_fold"/>
</dbReference>
<feature type="signal peptide" evidence="5">
    <location>
        <begin position="1"/>
        <end position="22"/>
    </location>
</feature>
<dbReference type="Gene3D" id="2.70.98.10">
    <property type="match status" value="1"/>
</dbReference>
<dbReference type="SUPFAM" id="SSF74650">
    <property type="entry name" value="Galactose mutarotase-like"/>
    <property type="match status" value="1"/>
</dbReference>
<dbReference type="SUPFAM" id="SSF81296">
    <property type="entry name" value="E set domains"/>
    <property type="match status" value="1"/>
</dbReference>
<reference evidence="7 8" key="1">
    <citation type="submission" date="2021-07" db="EMBL/GenBank/DDBJ databases">
        <authorList>
            <person name="So Y."/>
        </authorList>
    </citation>
    <scope>NUCLEOTIDE SEQUENCE [LARGE SCALE GENOMIC DNA]</scope>
    <source>
        <strain evidence="7 8">HJA6</strain>
    </source>
</reference>
<evidence type="ECO:0000259" key="6">
    <source>
        <dbReference type="Pfam" id="PF04349"/>
    </source>
</evidence>
<evidence type="ECO:0000256" key="2">
    <source>
        <dbReference type="ARBA" id="ARBA00005001"/>
    </source>
</evidence>
<keyword evidence="4" id="KW-0574">Periplasm</keyword>
<dbReference type="InterPro" id="IPR007444">
    <property type="entry name" value="Glucan_biosyn_MdoG_C"/>
</dbReference>
<feature type="chain" id="PRO_5046386706" evidence="5">
    <location>
        <begin position="23"/>
        <end position="508"/>
    </location>
</feature>
<evidence type="ECO:0000256" key="4">
    <source>
        <dbReference type="ARBA" id="ARBA00022764"/>
    </source>
</evidence>
<comment type="caution">
    <text evidence="7">The sequence shown here is derived from an EMBL/GenBank/DDBJ whole genome shotgun (WGS) entry which is preliminary data.</text>
</comment>
<evidence type="ECO:0000313" key="7">
    <source>
        <dbReference type="EMBL" id="MBW6397472.1"/>
    </source>
</evidence>
<evidence type="ECO:0000256" key="5">
    <source>
        <dbReference type="SAM" id="SignalP"/>
    </source>
</evidence>
<dbReference type="InterPro" id="IPR014756">
    <property type="entry name" value="Ig_E-set"/>
</dbReference>
<dbReference type="InterPro" id="IPR014718">
    <property type="entry name" value="GH-type_carb-bd"/>
</dbReference>
<dbReference type="Proteomes" id="UP001196565">
    <property type="component" value="Unassembled WGS sequence"/>
</dbReference>
<protein>
    <submittedName>
        <fullName evidence="7">Glucan biosynthesis protein</fullName>
    </submittedName>
</protein>
<dbReference type="EMBL" id="JAHYBZ010000002">
    <property type="protein sequence ID" value="MBW6397472.1"/>
    <property type="molecule type" value="Genomic_DNA"/>
</dbReference>
<evidence type="ECO:0000313" key="8">
    <source>
        <dbReference type="Proteomes" id="UP001196565"/>
    </source>
</evidence>